<dbReference type="EnsemblPlants" id="OPUNC01G02760.1">
    <property type="protein sequence ID" value="OPUNC01G02760.1"/>
    <property type="gene ID" value="OPUNC01G02760"/>
</dbReference>
<dbReference type="InterPro" id="IPR012871">
    <property type="entry name" value="DUF1668_ORYSA"/>
</dbReference>
<accession>A0A0E0JE13</accession>
<dbReference type="Proteomes" id="UP000026962">
    <property type="component" value="Chromosome 1"/>
</dbReference>
<dbReference type="HOGENOM" id="CLU_742670_0_0_1"/>
<reference evidence="1" key="2">
    <citation type="submission" date="2018-05" db="EMBL/GenBank/DDBJ databases">
        <title>OpunRS2 (Oryza punctata Reference Sequence Version 2).</title>
        <authorList>
            <person name="Zhang J."/>
            <person name="Kudrna D."/>
            <person name="Lee S."/>
            <person name="Talag J."/>
            <person name="Welchert J."/>
            <person name="Wing R.A."/>
        </authorList>
    </citation>
    <scope>NUCLEOTIDE SEQUENCE [LARGE SCALE GENOMIC DNA]</scope>
</reference>
<sequence>MVVSYLARTVLETPLSTFIPSYPLVWQTRCDISSSTVRLHRLFDIIFLNDCHDRVTVFVFSASSPTLVHDTLSCAHDHSTTPLVRPTARLPRHRLPNFRYIDHGYSTHGFIDHGSFALATSTWHKGLSSVLNTPVGFFSSPSVRCSRLECGGIIPLSLYYSTLISVIEQKHDKVMLTCAFDMDTNEWDMVDGDNNGLPFFCQAVPLGGNGNLFVARSMAGNGGAIAAAVYHIRVKPVQVQPTCSGTRKTELSMSIHKMAMVSKGIVPGQFLCSLGKSIFSSIEVRSAATPGPDAKLHKARIIHRIYSHVGGDDDDAKANDHIVITKQHREIYKLIDRTLSFGSSFAGCCCFNYVIFKTLSILYALTLLLNQVP</sequence>
<keyword evidence="2" id="KW-1185">Reference proteome</keyword>
<evidence type="ECO:0000313" key="2">
    <source>
        <dbReference type="Proteomes" id="UP000026962"/>
    </source>
</evidence>
<proteinExistence type="predicted"/>
<dbReference type="Gramene" id="OPUNC01G02760.1">
    <property type="protein sequence ID" value="OPUNC01G02760.1"/>
    <property type="gene ID" value="OPUNC01G02760"/>
</dbReference>
<organism evidence="1">
    <name type="scientific">Oryza punctata</name>
    <name type="common">Red rice</name>
    <dbReference type="NCBI Taxonomy" id="4537"/>
    <lineage>
        <taxon>Eukaryota</taxon>
        <taxon>Viridiplantae</taxon>
        <taxon>Streptophyta</taxon>
        <taxon>Embryophyta</taxon>
        <taxon>Tracheophyta</taxon>
        <taxon>Spermatophyta</taxon>
        <taxon>Magnoliopsida</taxon>
        <taxon>Liliopsida</taxon>
        <taxon>Poales</taxon>
        <taxon>Poaceae</taxon>
        <taxon>BOP clade</taxon>
        <taxon>Oryzoideae</taxon>
        <taxon>Oryzeae</taxon>
        <taxon>Oryzinae</taxon>
        <taxon>Oryza</taxon>
    </lineage>
</organism>
<dbReference type="Pfam" id="PF07893">
    <property type="entry name" value="DUF1668"/>
    <property type="match status" value="1"/>
</dbReference>
<evidence type="ECO:0000313" key="1">
    <source>
        <dbReference type="EnsemblPlants" id="OPUNC01G02760.1"/>
    </source>
</evidence>
<reference evidence="1" key="1">
    <citation type="submission" date="2015-04" db="UniProtKB">
        <authorList>
            <consortium name="EnsemblPlants"/>
        </authorList>
    </citation>
    <scope>IDENTIFICATION</scope>
</reference>
<protein>
    <submittedName>
        <fullName evidence="1">Uncharacterized protein</fullName>
    </submittedName>
</protein>
<name>A0A0E0JE13_ORYPU</name>
<dbReference type="AlphaFoldDB" id="A0A0E0JE13"/>